<name>A0A0L8VAY6_9BACT</name>
<reference evidence="2" key="1">
    <citation type="submission" date="2015-07" db="EMBL/GenBank/DDBJ databases">
        <title>Genome sequencing of Sunxiuqinia dokdonensis strain SK.</title>
        <authorList>
            <person name="Ahn S."/>
            <person name="Kim B.-C."/>
        </authorList>
    </citation>
    <scope>NUCLEOTIDE SEQUENCE [LARGE SCALE GENOMIC DNA]</scope>
    <source>
        <strain evidence="2">SK</strain>
    </source>
</reference>
<protein>
    <submittedName>
        <fullName evidence="1">Uncharacterized protein</fullName>
    </submittedName>
</protein>
<sequence>MKAPRISQSGVFCFNPNHLGQNNPNRHRCQWEQLSFSKQNTSSKLIFAGR</sequence>
<keyword evidence="2" id="KW-1185">Reference proteome</keyword>
<dbReference type="EMBL" id="LGIA01000089">
    <property type="protein sequence ID" value="KOH45621.1"/>
    <property type="molecule type" value="Genomic_DNA"/>
</dbReference>
<gene>
    <name evidence="1" type="ORF">NC99_15680</name>
</gene>
<dbReference type="STRING" id="1409788.NC99_15680"/>
<dbReference type="Proteomes" id="UP000036958">
    <property type="component" value="Unassembled WGS sequence"/>
</dbReference>
<evidence type="ECO:0000313" key="2">
    <source>
        <dbReference type="Proteomes" id="UP000036958"/>
    </source>
</evidence>
<evidence type="ECO:0000313" key="1">
    <source>
        <dbReference type="EMBL" id="KOH45621.1"/>
    </source>
</evidence>
<accession>A0A0L8VAY6</accession>
<proteinExistence type="predicted"/>
<dbReference type="AlphaFoldDB" id="A0A0L8VAY6"/>
<comment type="caution">
    <text evidence="1">The sequence shown here is derived from an EMBL/GenBank/DDBJ whole genome shotgun (WGS) entry which is preliminary data.</text>
</comment>
<organism evidence="1 2">
    <name type="scientific">Sunxiuqinia dokdonensis</name>
    <dbReference type="NCBI Taxonomy" id="1409788"/>
    <lineage>
        <taxon>Bacteria</taxon>
        <taxon>Pseudomonadati</taxon>
        <taxon>Bacteroidota</taxon>
        <taxon>Bacteroidia</taxon>
        <taxon>Marinilabiliales</taxon>
        <taxon>Prolixibacteraceae</taxon>
        <taxon>Sunxiuqinia</taxon>
    </lineage>
</organism>